<dbReference type="PANTHER" id="PTHR10357">
    <property type="entry name" value="ALPHA-AMYLASE FAMILY MEMBER"/>
    <property type="match status" value="1"/>
</dbReference>
<dbReference type="NCBIfam" id="NF008183">
    <property type="entry name" value="PRK10933.1"/>
    <property type="match status" value="1"/>
</dbReference>
<organism evidence="3 4">
    <name type="scientific">Agaribacillus aureus</name>
    <dbReference type="NCBI Taxonomy" id="3051825"/>
    <lineage>
        <taxon>Bacteria</taxon>
        <taxon>Pseudomonadati</taxon>
        <taxon>Bacteroidota</taxon>
        <taxon>Cytophagia</taxon>
        <taxon>Cytophagales</taxon>
        <taxon>Splendidivirgaceae</taxon>
        <taxon>Agaribacillus</taxon>
    </lineage>
</organism>
<protein>
    <submittedName>
        <fullName evidence="3">Alpha-glucosidase</fullName>
    </submittedName>
</protein>
<dbReference type="Gene3D" id="3.90.400.10">
    <property type="entry name" value="Oligo-1,6-glucosidase, Domain 2"/>
    <property type="match status" value="1"/>
</dbReference>
<dbReference type="Proteomes" id="UP001172083">
    <property type="component" value="Unassembled WGS sequence"/>
</dbReference>
<comment type="caution">
    <text evidence="3">The sequence shown here is derived from an EMBL/GenBank/DDBJ whole genome shotgun (WGS) entry which is preliminary data.</text>
</comment>
<dbReference type="Gene3D" id="2.60.40.1180">
    <property type="entry name" value="Golgi alpha-mannosidase II"/>
    <property type="match status" value="1"/>
</dbReference>
<dbReference type="InterPro" id="IPR017853">
    <property type="entry name" value="GH"/>
</dbReference>
<dbReference type="PANTHER" id="PTHR10357:SF184">
    <property type="entry name" value="OLIGO-1,6-GLUCOSIDASE 1"/>
    <property type="match status" value="1"/>
</dbReference>
<accession>A0ABT8LK99</accession>
<feature type="domain" description="Glycosyl hydrolase family 13 catalytic" evidence="2">
    <location>
        <begin position="13"/>
        <end position="417"/>
    </location>
</feature>
<evidence type="ECO:0000313" key="3">
    <source>
        <dbReference type="EMBL" id="MDN5216723.1"/>
    </source>
</evidence>
<dbReference type="Pfam" id="PF00128">
    <property type="entry name" value="Alpha-amylase"/>
    <property type="match status" value="1"/>
</dbReference>
<dbReference type="EMBL" id="JAUJEB010000010">
    <property type="protein sequence ID" value="MDN5216723.1"/>
    <property type="molecule type" value="Genomic_DNA"/>
</dbReference>
<dbReference type="SMART" id="SM00642">
    <property type="entry name" value="Aamy"/>
    <property type="match status" value="1"/>
</dbReference>
<dbReference type="InterPro" id="IPR006047">
    <property type="entry name" value="GH13_cat_dom"/>
</dbReference>
<name>A0ABT8LK99_9BACT</name>
<keyword evidence="4" id="KW-1185">Reference proteome</keyword>
<sequence length="555" mass="64771">MNKTWWKESVVYQIYPRSFNDANNDGIGDLRGIIQKIDYIKSLGVDVIWLCPIYQSPNDDNGYDISDYTAIMTEFGTMADFDELLDIVHRNGLKLILDLVLNHTSIEHPWFLQAKKSKDNPYRGYYHWRKGGNGHPPNNWPSFFKGSVWEFDESSNEYYLHLFSKKQPDLNWENPAVRQEIHDLMRFWLNKGIDGFRMDAIPLISKDTNFPDTRLQSFNQIIDQVYANGPRVHEFIREIHDEVLSDYDVFTVGEGPGISPEVARLYTGMHRKELNTVFHFGHLFLGQGKNGKYDVVPWTLPEFKNIFAIWDKACADEGWNSIFLGNHDFSRMVSRFGNDGQFREQSAKLLAMLLLSMRGTVFLYQGDEIGMTNVAFHSIDDYHDIETVNSFKEAAKAGADLDQFLKIVHDQSRDNARTPMQWDRTKHSGFSAVAPWINCNPNYMEVNVTQCEANPHSVLNFYRRMIKFRKEHKTLVYGQFNLLYKEDPDLFVYERFDENNKMLVVLNFSDKKRNLTLPHDGSTALKCLISNYNREIDHKADWLNLEPWEANIYKI</sequence>
<dbReference type="RefSeq" id="WP_346762061.1">
    <property type="nucleotide sequence ID" value="NZ_JAUJEB010000010.1"/>
</dbReference>
<dbReference type="SUPFAM" id="SSF51011">
    <property type="entry name" value="Glycosyl hydrolase domain"/>
    <property type="match status" value="1"/>
</dbReference>
<gene>
    <name evidence="3" type="ORF">QQ020_31930</name>
</gene>
<evidence type="ECO:0000256" key="1">
    <source>
        <dbReference type="ARBA" id="ARBA00022801"/>
    </source>
</evidence>
<keyword evidence="1" id="KW-0378">Hydrolase</keyword>
<dbReference type="InterPro" id="IPR013780">
    <property type="entry name" value="Glyco_hydro_b"/>
</dbReference>
<proteinExistence type="predicted"/>
<dbReference type="Gene3D" id="3.20.20.80">
    <property type="entry name" value="Glycosidases"/>
    <property type="match status" value="1"/>
</dbReference>
<dbReference type="InterPro" id="IPR045857">
    <property type="entry name" value="O16G_dom_2"/>
</dbReference>
<dbReference type="InterPro" id="IPR032091">
    <property type="entry name" value="Malt_amylase-like_C"/>
</dbReference>
<reference evidence="3" key="1">
    <citation type="submission" date="2023-06" db="EMBL/GenBank/DDBJ databases">
        <title>Genomic of Agaribacillus aureum.</title>
        <authorList>
            <person name="Wang G."/>
        </authorList>
    </citation>
    <scope>NUCLEOTIDE SEQUENCE</scope>
    <source>
        <strain evidence="3">BMA12</strain>
    </source>
</reference>
<evidence type="ECO:0000259" key="2">
    <source>
        <dbReference type="SMART" id="SM00642"/>
    </source>
</evidence>
<evidence type="ECO:0000313" key="4">
    <source>
        <dbReference type="Proteomes" id="UP001172083"/>
    </source>
</evidence>
<dbReference type="Pfam" id="PF16657">
    <property type="entry name" value="Malt_amylase_C"/>
    <property type="match status" value="1"/>
</dbReference>
<dbReference type="CDD" id="cd11333">
    <property type="entry name" value="AmyAc_SI_OligoGlu_DGase"/>
    <property type="match status" value="1"/>
</dbReference>
<dbReference type="SUPFAM" id="SSF51445">
    <property type="entry name" value="(Trans)glycosidases"/>
    <property type="match status" value="1"/>
</dbReference>